<keyword evidence="2" id="KW-1185">Reference proteome</keyword>
<protein>
    <submittedName>
        <fullName evidence="1">Uncharacterized protein</fullName>
    </submittedName>
</protein>
<sequence>MSKTEENTEKKILNKKLKDVEISLPIVYGNIAFWLGKKANEYQSHKWTVYKLVTWPDDFVTRHSVCHLEYISKMNCCKIMER</sequence>
<comment type="caution">
    <text evidence="1">The sequence shown here is derived from an EMBL/GenBank/DDBJ whole genome shotgun (WGS) entry which is preliminary data.</text>
</comment>
<evidence type="ECO:0000313" key="1">
    <source>
        <dbReference type="EMBL" id="KAL3597126.1"/>
    </source>
</evidence>
<reference evidence="1 2" key="1">
    <citation type="journal article" date="2024" name="Plant Biotechnol. J.">
        <title>Genome and CRISPR/Cas9 system of a widespread forest tree (Populus alba) in the world.</title>
        <authorList>
            <person name="Liu Y.J."/>
            <person name="Jiang P.F."/>
            <person name="Han X.M."/>
            <person name="Li X.Y."/>
            <person name="Wang H.M."/>
            <person name="Wang Y.J."/>
            <person name="Wang X.X."/>
            <person name="Zeng Q.Y."/>
        </authorList>
    </citation>
    <scope>NUCLEOTIDE SEQUENCE [LARGE SCALE GENOMIC DNA]</scope>
    <source>
        <strain evidence="2">cv. PAL-ZL1</strain>
    </source>
</reference>
<organism evidence="1 2">
    <name type="scientific">Populus alba</name>
    <name type="common">White poplar</name>
    <dbReference type="NCBI Taxonomy" id="43335"/>
    <lineage>
        <taxon>Eukaryota</taxon>
        <taxon>Viridiplantae</taxon>
        <taxon>Streptophyta</taxon>
        <taxon>Embryophyta</taxon>
        <taxon>Tracheophyta</taxon>
        <taxon>Spermatophyta</taxon>
        <taxon>Magnoliopsida</taxon>
        <taxon>eudicotyledons</taxon>
        <taxon>Gunneridae</taxon>
        <taxon>Pentapetalae</taxon>
        <taxon>rosids</taxon>
        <taxon>fabids</taxon>
        <taxon>Malpighiales</taxon>
        <taxon>Salicaceae</taxon>
        <taxon>Saliceae</taxon>
        <taxon>Populus</taxon>
    </lineage>
</organism>
<name>A0ACC4CHY0_POPAL</name>
<dbReference type="EMBL" id="RCHU02000004">
    <property type="protein sequence ID" value="KAL3597126.1"/>
    <property type="molecule type" value="Genomic_DNA"/>
</dbReference>
<dbReference type="Proteomes" id="UP000309997">
    <property type="component" value="Unassembled WGS sequence"/>
</dbReference>
<evidence type="ECO:0000313" key="2">
    <source>
        <dbReference type="Proteomes" id="UP000309997"/>
    </source>
</evidence>
<proteinExistence type="predicted"/>
<accession>A0ACC4CHY0</accession>
<gene>
    <name evidence="1" type="ORF">D5086_008763</name>
</gene>